<evidence type="ECO:0000313" key="1">
    <source>
        <dbReference type="EMBL" id="SIS83693.1"/>
    </source>
</evidence>
<sequence length="99" mass="10662">MSRKADHTPFLIGLGLIGLGLAARRVEPDALRLPEPAERPDLRNIRSGKDAARAARDGIAGFVPRNLTKSLGRTMILMGAALVAIRALDELVEDDTADY</sequence>
<dbReference type="STRING" id="633194.SAMN05421759_104183"/>
<keyword evidence="2" id="KW-1185">Reference proteome</keyword>
<dbReference type="RefSeq" id="WP_234990205.1">
    <property type="nucleotide sequence ID" value="NZ_FTOQ01000004.1"/>
</dbReference>
<name>A0A1N7MCA9_9RHOB</name>
<reference evidence="2" key="1">
    <citation type="submission" date="2017-01" db="EMBL/GenBank/DDBJ databases">
        <authorList>
            <person name="Varghese N."/>
            <person name="Submissions S."/>
        </authorList>
    </citation>
    <scope>NUCLEOTIDE SEQUENCE [LARGE SCALE GENOMIC DNA]</scope>
    <source>
        <strain evidence="2">DSM 29430</strain>
    </source>
</reference>
<protein>
    <submittedName>
        <fullName evidence="1">Uncharacterized protein</fullName>
    </submittedName>
</protein>
<dbReference type="EMBL" id="FTOQ01000004">
    <property type="protein sequence ID" value="SIS83693.1"/>
    <property type="molecule type" value="Genomic_DNA"/>
</dbReference>
<evidence type="ECO:0000313" key="2">
    <source>
        <dbReference type="Proteomes" id="UP000186684"/>
    </source>
</evidence>
<gene>
    <name evidence="1" type="ORF">SAMN05421759_104183</name>
</gene>
<organism evidence="1 2">
    <name type="scientific">Roseivivax lentus</name>
    <dbReference type="NCBI Taxonomy" id="633194"/>
    <lineage>
        <taxon>Bacteria</taxon>
        <taxon>Pseudomonadati</taxon>
        <taxon>Pseudomonadota</taxon>
        <taxon>Alphaproteobacteria</taxon>
        <taxon>Rhodobacterales</taxon>
        <taxon>Roseobacteraceae</taxon>
        <taxon>Roseivivax</taxon>
    </lineage>
</organism>
<dbReference type="Proteomes" id="UP000186684">
    <property type="component" value="Unassembled WGS sequence"/>
</dbReference>
<dbReference type="AlphaFoldDB" id="A0A1N7MCA9"/>
<accession>A0A1N7MCA9</accession>
<proteinExistence type="predicted"/>